<evidence type="ECO:0000256" key="1">
    <source>
        <dbReference type="SAM" id="Phobius"/>
    </source>
</evidence>
<sequence length="218" mass="23273">MHPPIYLFRRVRRPPFLALTVITGHVVIRLLVLATQQTMLLRARHQRPAASGSPPRQPTRSMGVTTASLCLPRAQSHARVLAETVTCPRLPQWDTAAITIAATGVFIARVPQHSPSRSAARSALLAFSAAGAFRCLLRGCEASPPGDSGRQVESVWIRPFAARPSTATSKAVSAAELLLYDGVIHQPSSFLIVPLASVHVITVARLAAVHEPHGATAA</sequence>
<keyword evidence="1" id="KW-0812">Transmembrane</keyword>
<dbReference type="EMBL" id="MCFL01000084">
    <property type="protein sequence ID" value="ORZ30482.1"/>
    <property type="molecule type" value="Genomic_DNA"/>
</dbReference>
<dbReference type="Proteomes" id="UP000193411">
    <property type="component" value="Unassembled WGS sequence"/>
</dbReference>
<feature type="transmembrane region" description="Helical" evidence="1">
    <location>
        <begin position="16"/>
        <end position="34"/>
    </location>
</feature>
<keyword evidence="3" id="KW-1185">Reference proteome</keyword>
<comment type="caution">
    <text evidence="2">The sequence shown here is derived from an EMBL/GenBank/DDBJ whole genome shotgun (WGS) entry which is preliminary data.</text>
</comment>
<evidence type="ECO:0000313" key="2">
    <source>
        <dbReference type="EMBL" id="ORZ30482.1"/>
    </source>
</evidence>
<keyword evidence="1" id="KW-0472">Membrane</keyword>
<evidence type="ECO:0000313" key="3">
    <source>
        <dbReference type="Proteomes" id="UP000193411"/>
    </source>
</evidence>
<dbReference type="AlphaFoldDB" id="A0A1Y2HBN7"/>
<accession>A0A1Y2HBN7</accession>
<gene>
    <name evidence="2" type="ORF">BCR44DRAFT_48391</name>
</gene>
<reference evidence="2 3" key="1">
    <citation type="submission" date="2016-07" db="EMBL/GenBank/DDBJ databases">
        <title>Pervasive Adenine N6-methylation of Active Genes in Fungi.</title>
        <authorList>
            <consortium name="DOE Joint Genome Institute"/>
            <person name="Mondo S.J."/>
            <person name="Dannebaum R.O."/>
            <person name="Kuo R.C."/>
            <person name="Labutti K."/>
            <person name="Haridas S."/>
            <person name="Kuo A."/>
            <person name="Salamov A."/>
            <person name="Ahrendt S.R."/>
            <person name="Lipzen A."/>
            <person name="Sullivan W."/>
            <person name="Andreopoulos W.B."/>
            <person name="Clum A."/>
            <person name="Lindquist E."/>
            <person name="Daum C."/>
            <person name="Ramamoorthy G.K."/>
            <person name="Gryganskyi A."/>
            <person name="Culley D."/>
            <person name="Magnuson J.K."/>
            <person name="James T.Y."/>
            <person name="O'Malley M.A."/>
            <person name="Stajich J.E."/>
            <person name="Spatafora J.W."/>
            <person name="Visel A."/>
            <person name="Grigoriev I.V."/>
        </authorList>
    </citation>
    <scope>NUCLEOTIDE SEQUENCE [LARGE SCALE GENOMIC DNA]</scope>
    <source>
        <strain evidence="2 3">PL171</strain>
    </source>
</reference>
<proteinExistence type="predicted"/>
<keyword evidence="1" id="KW-1133">Transmembrane helix</keyword>
<organism evidence="2 3">
    <name type="scientific">Catenaria anguillulae PL171</name>
    <dbReference type="NCBI Taxonomy" id="765915"/>
    <lineage>
        <taxon>Eukaryota</taxon>
        <taxon>Fungi</taxon>
        <taxon>Fungi incertae sedis</taxon>
        <taxon>Blastocladiomycota</taxon>
        <taxon>Blastocladiomycetes</taxon>
        <taxon>Blastocladiales</taxon>
        <taxon>Catenariaceae</taxon>
        <taxon>Catenaria</taxon>
    </lineage>
</organism>
<name>A0A1Y2HBN7_9FUNG</name>
<protein>
    <submittedName>
        <fullName evidence="2">Uncharacterized protein</fullName>
    </submittedName>
</protein>